<feature type="transmembrane region" description="Helical" evidence="1">
    <location>
        <begin position="172"/>
        <end position="193"/>
    </location>
</feature>
<keyword evidence="1" id="KW-0812">Transmembrane</keyword>
<feature type="transmembrane region" description="Helical" evidence="1">
    <location>
        <begin position="141"/>
        <end position="160"/>
    </location>
</feature>
<evidence type="ECO:0000313" key="3">
    <source>
        <dbReference type="Proteomes" id="UP000305948"/>
    </source>
</evidence>
<evidence type="ECO:0000256" key="1">
    <source>
        <dbReference type="SAM" id="Phobius"/>
    </source>
</evidence>
<keyword evidence="1" id="KW-1133">Transmembrane helix</keyword>
<feature type="transmembrane region" description="Helical" evidence="1">
    <location>
        <begin position="205"/>
        <end position="238"/>
    </location>
</feature>
<name>A0A5C3N2Y3_9AGAM</name>
<protein>
    <submittedName>
        <fullName evidence="2">Uncharacterized protein</fullName>
    </submittedName>
</protein>
<dbReference type="Proteomes" id="UP000305948">
    <property type="component" value="Unassembled WGS sequence"/>
</dbReference>
<dbReference type="OrthoDB" id="2679843at2759"/>
<gene>
    <name evidence="2" type="ORF">OE88DRAFT_1562020</name>
</gene>
<keyword evidence="3" id="KW-1185">Reference proteome</keyword>
<organism evidence="2 3">
    <name type="scientific">Heliocybe sulcata</name>
    <dbReference type="NCBI Taxonomy" id="5364"/>
    <lineage>
        <taxon>Eukaryota</taxon>
        <taxon>Fungi</taxon>
        <taxon>Dikarya</taxon>
        <taxon>Basidiomycota</taxon>
        <taxon>Agaricomycotina</taxon>
        <taxon>Agaricomycetes</taxon>
        <taxon>Gloeophyllales</taxon>
        <taxon>Gloeophyllaceae</taxon>
        <taxon>Heliocybe</taxon>
    </lineage>
</organism>
<keyword evidence="1" id="KW-0472">Membrane</keyword>
<reference evidence="2 3" key="1">
    <citation type="journal article" date="2019" name="Nat. Ecol. Evol.">
        <title>Megaphylogeny resolves global patterns of mushroom evolution.</title>
        <authorList>
            <person name="Varga T."/>
            <person name="Krizsan K."/>
            <person name="Foldi C."/>
            <person name="Dima B."/>
            <person name="Sanchez-Garcia M."/>
            <person name="Sanchez-Ramirez S."/>
            <person name="Szollosi G.J."/>
            <person name="Szarkandi J.G."/>
            <person name="Papp V."/>
            <person name="Albert L."/>
            <person name="Andreopoulos W."/>
            <person name="Angelini C."/>
            <person name="Antonin V."/>
            <person name="Barry K.W."/>
            <person name="Bougher N.L."/>
            <person name="Buchanan P."/>
            <person name="Buyck B."/>
            <person name="Bense V."/>
            <person name="Catcheside P."/>
            <person name="Chovatia M."/>
            <person name="Cooper J."/>
            <person name="Damon W."/>
            <person name="Desjardin D."/>
            <person name="Finy P."/>
            <person name="Geml J."/>
            <person name="Haridas S."/>
            <person name="Hughes K."/>
            <person name="Justo A."/>
            <person name="Karasinski D."/>
            <person name="Kautmanova I."/>
            <person name="Kiss B."/>
            <person name="Kocsube S."/>
            <person name="Kotiranta H."/>
            <person name="LaButti K.M."/>
            <person name="Lechner B.E."/>
            <person name="Liimatainen K."/>
            <person name="Lipzen A."/>
            <person name="Lukacs Z."/>
            <person name="Mihaltcheva S."/>
            <person name="Morgado L.N."/>
            <person name="Niskanen T."/>
            <person name="Noordeloos M.E."/>
            <person name="Ohm R.A."/>
            <person name="Ortiz-Santana B."/>
            <person name="Ovrebo C."/>
            <person name="Racz N."/>
            <person name="Riley R."/>
            <person name="Savchenko A."/>
            <person name="Shiryaev A."/>
            <person name="Soop K."/>
            <person name="Spirin V."/>
            <person name="Szebenyi C."/>
            <person name="Tomsovsky M."/>
            <person name="Tulloss R.E."/>
            <person name="Uehling J."/>
            <person name="Grigoriev I.V."/>
            <person name="Vagvolgyi C."/>
            <person name="Papp T."/>
            <person name="Martin F.M."/>
            <person name="Miettinen O."/>
            <person name="Hibbett D.S."/>
            <person name="Nagy L.G."/>
        </authorList>
    </citation>
    <scope>NUCLEOTIDE SEQUENCE [LARGE SCALE GENOMIC DNA]</scope>
    <source>
        <strain evidence="2 3">OMC1185</strain>
    </source>
</reference>
<evidence type="ECO:0000313" key="2">
    <source>
        <dbReference type="EMBL" id="TFK51563.1"/>
    </source>
</evidence>
<feature type="transmembrane region" description="Helical" evidence="1">
    <location>
        <begin position="258"/>
        <end position="281"/>
    </location>
</feature>
<sequence>MSLHCSRRMDFPNRGRFEKTFVSASLSCETPAECQQQLSEGQRVLQDIAEEIQSCKAIFSEARRKRLELARQASLSGPSEEYSALVSECHKIRKHLIGLLKDQAEKSIYYETESGYATTGYRGLVDWAETMLGRHSHLSNVLAQLSLAGAALTYSTIFSATRGSVGHMSLAFAFFNFGFVIPMVSQALLKWAARRDRKSKLLRPMLWSLVLCFFIYVSVIVVAAAICILSLTIFYLQFPLGSDGRRGDSPLQFDNLPRFGAGFMFICAGLSAVVTGTALIIHYIHNGWTKLFYDLCGYRDVGTDPRRHLVLPL</sequence>
<dbReference type="EMBL" id="ML213511">
    <property type="protein sequence ID" value="TFK51563.1"/>
    <property type="molecule type" value="Genomic_DNA"/>
</dbReference>
<proteinExistence type="predicted"/>
<dbReference type="AlphaFoldDB" id="A0A5C3N2Y3"/>
<accession>A0A5C3N2Y3</accession>